<name>A0ACB0XZC3_MELEN</name>
<gene>
    <name evidence="1" type="ORF">MENTE1834_LOCUS5654</name>
</gene>
<protein>
    <submittedName>
        <fullName evidence="1">Uncharacterized protein</fullName>
    </submittedName>
</protein>
<comment type="caution">
    <text evidence="1">The sequence shown here is derived from an EMBL/GenBank/DDBJ whole genome shotgun (WGS) entry which is preliminary data.</text>
</comment>
<evidence type="ECO:0000313" key="2">
    <source>
        <dbReference type="Proteomes" id="UP001497535"/>
    </source>
</evidence>
<sequence>MIIGCLMTRITGKIQGKMRRNNFFLPPHPLLHHFLCQCHPLLPPINFILKTIFPLIIHHVGLLLLPLFIVLPHPRPLHYLLHFIVLLHNFLQIPSHPFPFLPLPHLFPPQCVLLLPPLILLPCLHHLLPFHLLPQFLLPIPQFLLQFLPLPSPLPLLPYITSTTI</sequence>
<keyword evidence="2" id="KW-1185">Reference proteome</keyword>
<evidence type="ECO:0000313" key="1">
    <source>
        <dbReference type="EMBL" id="CAK5024957.1"/>
    </source>
</evidence>
<dbReference type="Proteomes" id="UP001497535">
    <property type="component" value="Unassembled WGS sequence"/>
</dbReference>
<proteinExistence type="predicted"/>
<reference evidence="1" key="1">
    <citation type="submission" date="2023-11" db="EMBL/GenBank/DDBJ databases">
        <authorList>
            <person name="Poullet M."/>
        </authorList>
    </citation>
    <scope>NUCLEOTIDE SEQUENCE</scope>
    <source>
        <strain evidence="1">E1834</strain>
    </source>
</reference>
<accession>A0ACB0XZC3</accession>
<organism evidence="1 2">
    <name type="scientific">Meloidogyne enterolobii</name>
    <name type="common">Root-knot nematode worm</name>
    <name type="synonym">Meloidogyne mayaguensis</name>
    <dbReference type="NCBI Taxonomy" id="390850"/>
    <lineage>
        <taxon>Eukaryota</taxon>
        <taxon>Metazoa</taxon>
        <taxon>Ecdysozoa</taxon>
        <taxon>Nematoda</taxon>
        <taxon>Chromadorea</taxon>
        <taxon>Rhabditida</taxon>
        <taxon>Tylenchina</taxon>
        <taxon>Tylenchomorpha</taxon>
        <taxon>Tylenchoidea</taxon>
        <taxon>Meloidogynidae</taxon>
        <taxon>Meloidogyninae</taxon>
        <taxon>Meloidogyne</taxon>
    </lineage>
</organism>
<dbReference type="EMBL" id="CAVMJV010000004">
    <property type="protein sequence ID" value="CAK5024957.1"/>
    <property type="molecule type" value="Genomic_DNA"/>
</dbReference>